<dbReference type="OrthoDB" id="668782at2"/>
<dbReference type="EMBL" id="VIVR01000001">
    <property type="protein sequence ID" value="TWE18464.1"/>
    <property type="molecule type" value="Genomic_DNA"/>
</dbReference>
<dbReference type="SUPFAM" id="SSF54909">
    <property type="entry name" value="Dimeric alpha+beta barrel"/>
    <property type="match status" value="1"/>
</dbReference>
<dbReference type="PANTHER" id="PTHR35174">
    <property type="entry name" value="BLL7171 PROTEIN-RELATED"/>
    <property type="match status" value="1"/>
</dbReference>
<evidence type="ECO:0000259" key="2">
    <source>
        <dbReference type="Pfam" id="PF03795"/>
    </source>
</evidence>
<comment type="similarity">
    <text evidence="1">Belongs to the YciI family.</text>
</comment>
<accession>A0A561ES91</accession>
<reference evidence="3 4" key="1">
    <citation type="submission" date="2019-06" db="EMBL/GenBank/DDBJ databases">
        <title>Sequencing the genomes of 1000 actinobacteria strains.</title>
        <authorList>
            <person name="Klenk H.-P."/>
        </authorList>
    </citation>
    <scope>NUCLEOTIDE SEQUENCE [LARGE SCALE GENOMIC DNA]</scope>
    <source>
        <strain evidence="3 4">DSM 41649</strain>
    </source>
</reference>
<dbReference type="PANTHER" id="PTHR35174:SF4">
    <property type="entry name" value="BLL7163 PROTEIN"/>
    <property type="match status" value="1"/>
</dbReference>
<evidence type="ECO:0000313" key="3">
    <source>
        <dbReference type="EMBL" id="TWE18464.1"/>
    </source>
</evidence>
<protein>
    <recommendedName>
        <fullName evidence="2">YCII-related domain-containing protein</fullName>
    </recommendedName>
</protein>
<dbReference type="InterPro" id="IPR011008">
    <property type="entry name" value="Dimeric_a/b-barrel"/>
</dbReference>
<dbReference type="InterPro" id="IPR005545">
    <property type="entry name" value="YCII"/>
</dbReference>
<proteinExistence type="inferred from homology"/>
<dbReference type="Pfam" id="PF03795">
    <property type="entry name" value="YCII"/>
    <property type="match status" value="1"/>
</dbReference>
<name>A0A561ES91_9ACTN</name>
<keyword evidence="4" id="KW-1185">Reference proteome</keyword>
<evidence type="ECO:0000256" key="1">
    <source>
        <dbReference type="ARBA" id="ARBA00007689"/>
    </source>
</evidence>
<evidence type="ECO:0000313" key="4">
    <source>
        <dbReference type="Proteomes" id="UP000318416"/>
    </source>
</evidence>
<sequence>MRFMMLVKASEESEAGVLPSAELVAEMGAYNEQLAKAGVLLALDGLHPSSKGVRIKFDGEKRTVTDGPFTETKELLAGFWVIQVKSKEEAIEWASRAPFDGGTELEVRQVFEASDFPADILPPEQAAREDAIRAGLEANAAKQ</sequence>
<feature type="domain" description="YCII-related" evidence="2">
    <location>
        <begin position="1"/>
        <end position="112"/>
    </location>
</feature>
<dbReference type="Proteomes" id="UP000318416">
    <property type="component" value="Unassembled WGS sequence"/>
</dbReference>
<comment type="caution">
    <text evidence="3">The sequence shown here is derived from an EMBL/GenBank/DDBJ whole genome shotgun (WGS) entry which is preliminary data.</text>
</comment>
<dbReference type="RefSeq" id="WP_145791769.1">
    <property type="nucleotide sequence ID" value="NZ_BAAABR010000006.1"/>
</dbReference>
<dbReference type="AlphaFoldDB" id="A0A561ES91"/>
<organism evidence="3 4">
    <name type="scientific">Kitasatospora atroaurantiaca</name>
    <dbReference type="NCBI Taxonomy" id="285545"/>
    <lineage>
        <taxon>Bacteria</taxon>
        <taxon>Bacillati</taxon>
        <taxon>Actinomycetota</taxon>
        <taxon>Actinomycetes</taxon>
        <taxon>Kitasatosporales</taxon>
        <taxon>Streptomycetaceae</taxon>
        <taxon>Kitasatospora</taxon>
    </lineage>
</organism>
<gene>
    <name evidence="3" type="ORF">FB465_3540</name>
</gene>
<dbReference type="Gene3D" id="3.30.70.1060">
    <property type="entry name" value="Dimeric alpha+beta barrel"/>
    <property type="match status" value="1"/>
</dbReference>